<feature type="binding site" evidence="10">
    <location>
        <position position="76"/>
    </location>
    <ligand>
        <name>Na(+)</name>
        <dbReference type="ChEBI" id="CHEBI:29101"/>
        <note>structural</note>
    </ligand>
</feature>
<reference evidence="11 12" key="1">
    <citation type="journal article" date="2013" name="Biodegradation">
        <title>Quantitative proteomic analysis of ibuprofen-degrading Patulibacter sp. strain I11.</title>
        <authorList>
            <person name="Almeida B."/>
            <person name="Kjeldal H."/>
            <person name="Lolas I."/>
            <person name="Knudsen A.D."/>
            <person name="Carvalho G."/>
            <person name="Nielsen K.L."/>
            <person name="Barreto Crespo M.T."/>
            <person name="Stensballe A."/>
            <person name="Nielsen J.L."/>
        </authorList>
    </citation>
    <scope>NUCLEOTIDE SEQUENCE [LARGE SCALE GENOMIC DNA]</scope>
    <source>
        <strain evidence="11 12">I11</strain>
    </source>
</reference>
<evidence type="ECO:0000256" key="4">
    <source>
        <dbReference type="ARBA" id="ARBA00022989"/>
    </source>
</evidence>
<keyword evidence="3 10" id="KW-0812">Transmembrane</keyword>
<dbReference type="Proteomes" id="UP000005143">
    <property type="component" value="Unassembled WGS sequence"/>
</dbReference>
<dbReference type="InterPro" id="IPR003691">
    <property type="entry name" value="FluC"/>
</dbReference>
<comment type="activity regulation">
    <text evidence="10">Na(+) is not transported, but it plays an essential structural role and its presence is essential for fluoride channel function.</text>
</comment>
<evidence type="ECO:0000256" key="2">
    <source>
        <dbReference type="ARBA" id="ARBA00022475"/>
    </source>
</evidence>
<feature type="transmembrane region" description="Helical" evidence="10">
    <location>
        <begin position="63"/>
        <end position="83"/>
    </location>
</feature>
<comment type="catalytic activity">
    <reaction evidence="8">
        <text>fluoride(in) = fluoride(out)</text>
        <dbReference type="Rhea" id="RHEA:76159"/>
        <dbReference type="ChEBI" id="CHEBI:17051"/>
    </reaction>
    <physiologicalReaction direction="left-to-right" evidence="8">
        <dbReference type="Rhea" id="RHEA:76160"/>
    </physiologicalReaction>
</comment>
<dbReference type="EMBL" id="AGUD01000045">
    <property type="protein sequence ID" value="EHN12127.1"/>
    <property type="molecule type" value="Genomic_DNA"/>
</dbReference>
<dbReference type="PANTHER" id="PTHR28259:SF1">
    <property type="entry name" value="FLUORIDE EXPORT PROTEIN 1-RELATED"/>
    <property type="match status" value="1"/>
</dbReference>
<evidence type="ECO:0000256" key="8">
    <source>
        <dbReference type="ARBA" id="ARBA00035585"/>
    </source>
</evidence>
<dbReference type="GO" id="GO:0140114">
    <property type="term" value="P:cellular detoxification of fluoride"/>
    <property type="evidence" value="ECO:0007669"/>
    <property type="project" value="UniProtKB-UniRule"/>
</dbReference>
<keyword evidence="4 10" id="KW-1133">Transmembrane helix</keyword>
<dbReference type="AlphaFoldDB" id="H0E2H3"/>
<keyword evidence="2 10" id="KW-1003">Cell membrane</keyword>
<dbReference type="GO" id="GO:0005886">
    <property type="term" value="C:plasma membrane"/>
    <property type="evidence" value="ECO:0007669"/>
    <property type="project" value="UniProtKB-SubCell"/>
</dbReference>
<evidence type="ECO:0000256" key="7">
    <source>
        <dbReference type="ARBA" id="ARBA00035120"/>
    </source>
</evidence>
<dbReference type="GO" id="GO:0046872">
    <property type="term" value="F:metal ion binding"/>
    <property type="evidence" value="ECO:0007669"/>
    <property type="project" value="UniProtKB-KW"/>
</dbReference>
<dbReference type="NCBIfam" id="NF010824">
    <property type="entry name" value="PRK14228.1"/>
    <property type="match status" value="1"/>
</dbReference>
<evidence type="ECO:0000256" key="5">
    <source>
        <dbReference type="ARBA" id="ARBA00023136"/>
    </source>
</evidence>
<dbReference type="Pfam" id="PF02537">
    <property type="entry name" value="CRCB"/>
    <property type="match status" value="1"/>
</dbReference>
<feature type="transmembrane region" description="Helical" evidence="10">
    <location>
        <begin position="6"/>
        <end position="24"/>
    </location>
</feature>
<name>H0E2H3_9ACTN</name>
<accession>H0E2H3</accession>
<keyword evidence="10" id="KW-0813">Transport</keyword>
<organism evidence="11 12">
    <name type="scientific">Patulibacter medicamentivorans</name>
    <dbReference type="NCBI Taxonomy" id="1097667"/>
    <lineage>
        <taxon>Bacteria</taxon>
        <taxon>Bacillati</taxon>
        <taxon>Actinomycetota</taxon>
        <taxon>Thermoleophilia</taxon>
        <taxon>Solirubrobacterales</taxon>
        <taxon>Patulibacteraceae</taxon>
        <taxon>Patulibacter</taxon>
    </lineage>
</organism>
<evidence type="ECO:0000256" key="9">
    <source>
        <dbReference type="ARBA" id="ARBA00049940"/>
    </source>
</evidence>
<keyword evidence="10" id="KW-0479">Metal-binding</keyword>
<evidence type="ECO:0000313" key="12">
    <source>
        <dbReference type="Proteomes" id="UP000005143"/>
    </source>
</evidence>
<dbReference type="GO" id="GO:0062054">
    <property type="term" value="F:fluoride channel activity"/>
    <property type="evidence" value="ECO:0007669"/>
    <property type="project" value="UniProtKB-UniRule"/>
</dbReference>
<evidence type="ECO:0000256" key="6">
    <source>
        <dbReference type="ARBA" id="ARBA00023303"/>
    </source>
</evidence>
<evidence type="ECO:0000256" key="3">
    <source>
        <dbReference type="ARBA" id="ARBA00022692"/>
    </source>
</evidence>
<gene>
    <name evidence="10" type="primary">fluC</name>
    <name evidence="10" type="synonym">crcB</name>
    <name evidence="11" type="ORF">PAI11_09860</name>
</gene>
<comment type="caution">
    <text evidence="11">The sequence shown here is derived from an EMBL/GenBank/DDBJ whole genome shotgun (WGS) entry which is preliminary data.</text>
</comment>
<feature type="transmembrane region" description="Helical" evidence="10">
    <location>
        <begin position="36"/>
        <end position="57"/>
    </location>
</feature>
<keyword evidence="10" id="KW-0915">Sodium</keyword>
<evidence type="ECO:0000313" key="11">
    <source>
        <dbReference type="EMBL" id="EHN12127.1"/>
    </source>
</evidence>
<protein>
    <recommendedName>
        <fullName evidence="10">Fluoride-specific ion channel FluC</fullName>
    </recommendedName>
</protein>
<evidence type="ECO:0000256" key="10">
    <source>
        <dbReference type="HAMAP-Rule" id="MF_00454"/>
    </source>
</evidence>
<comment type="similarity">
    <text evidence="7 10">Belongs to the fluoride channel Fluc/FEX (TC 1.A.43) family.</text>
</comment>
<keyword evidence="5 10" id="KW-0472">Membrane</keyword>
<evidence type="ECO:0000256" key="1">
    <source>
        <dbReference type="ARBA" id="ARBA00004651"/>
    </source>
</evidence>
<comment type="subcellular location">
    <subcellularLocation>
        <location evidence="1 10">Cell membrane</location>
        <topology evidence="1 10">Multi-pass membrane protein</topology>
    </subcellularLocation>
</comment>
<feature type="transmembrane region" description="Helical" evidence="10">
    <location>
        <begin position="95"/>
        <end position="118"/>
    </location>
</feature>
<keyword evidence="10" id="KW-0406">Ion transport</keyword>
<sequence length="122" mass="12123">MSGVLVWIGVGVLGGTGALLRFLLDGTVSRATAARFPSGTLAVNVSGALVLGVLSGIDLDGDALLLAGTALVGAYTTFSTWMLESHRAAEEGRFGVLAANVAGSLALGLLAVLAGRAIGGLW</sequence>
<dbReference type="PATRIC" id="fig|1097667.3.peg.983"/>
<feature type="binding site" evidence="10">
    <location>
        <position position="73"/>
    </location>
    <ligand>
        <name>Na(+)</name>
        <dbReference type="ChEBI" id="CHEBI:29101"/>
        <note>structural</note>
    </ligand>
</feature>
<comment type="function">
    <text evidence="9 10">Fluoride-specific ion channel. Important for reducing fluoride concentration in the cell, thus reducing its toxicity.</text>
</comment>
<proteinExistence type="inferred from homology"/>
<keyword evidence="12" id="KW-1185">Reference proteome</keyword>
<dbReference type="PANTHER" id="PTHR28259">
    <property type="entry name" value="FLUORIDE EXPORT PROTEIN 1-RELATED"/>
    <property type="match status" value="1"/>
</dbReference>
<keyword evidence="6 10" id="KW-0407">Ion channel</keyword>
<dbReference type="RefSeq" id="WP_007571570.1">
    <property type="nucleotide sequence ID" value="NZ_AGUD01000045.1"/>
</dbReference>
<dbReference type="HAMAP" id="MF_00454">
    <property type="entry name" value="FluC"/>
    <property type="match status" value="1"/>
</dbReference>